<dbReference type="Pfam" id="PF16876">
    <property type="entry name" value="Lipin_mid"/>
    <property type="match status" value="1"/>
</dbReference>
<evidence type="ECO:0000256" key="2">
    <source>
        <dbReference type="ARBA" id="ARBA00005476"/>
    </source>
</evidence>
<evidence type="ECO:0000313" key="8">
    <source>
        <dbReference type="Proteomes" id="UP000036987"/>
    </source>
</evidence>
<dbReference type="Proteomes" id="UP000036987">
    <property type="component" value="Unassembled WGS sequence"/>
</dbReference>
<dbReference type="GO" id="GO:0008195">
    <property type="term" value="F:phosphatidate phosphatase activity"/>
    <property type="evidence" value="ECO:0000318"/>
    <property type="project" value="GO_Central"/>
</dbReference>
<dbReference type="InterPro" id="IPR007651">
    <property type="entry name" value="Lipin_N"/>
</dbReference>
<sequence length="888" mass="98706">MQVLGNYISRGVYTVSAPFHPFGGAVDIIAVEQQDGTLKTSPWYVRFGKFQGVLKSKEKIVNITVNEIDAGFHMYLDKKGEAYFLRESYSREEDDFVFSPPTSGDETDGSNKPGNISKQPSLDDETNQVEFASKCGFENGKVLAKKNAQHSKVMGFFLGKKPVKNQDSSMDMARVSSLECAEMAADLLETNWSTNIKTSDQRSRDFDTMPMNVSNNLEDDFNGSNGNKCASDEIPSSDDYVDQGVDRVVSSIIGDDTFEGSTVNFDNAVNRSAEVSSDIIKEVVYETSNQCNCSGGKIFQRSFANANKGRREPAYDFSPLITQLQSSECISESASSNCEFDKIQIEENLSLDLEIVSAEESSSDITNEHSFNDLTNTSTVQSYPISIPKFEAKLEKNKHFPRSLPNFHTDIHYLEGSGHFDTSTHSLPLNSRILEQEEFDAGSIRKVIQTHPSKEIMAENMILNCIMKKVDMASTPIVELSLCKHQLFEGIGAEAASQVFEAEKVDAKKYTVLGPSVVKNDKLVVRIHGHYFPWDAAAPILLEMTSSGQDHIFDTKGMIEVSVGESVSNQLQSGAIVSTKGGSWNLWPFSSAKPKSMNSENLLLNKNKEKDVVSVMGNVSIVKDVPKVPKPTNTKKYMKTLIPSSQQLASLNLKEGKNFVIFNFETGMLGRQQVDARIYLWKRNSRIVVSDVDGTITKSDVLGQFMPLVGKDWSQNGVAHLFSSIKDNGYQFLYLSARAVSQASLTRQFLFTLVQDGKALPDGPVVISPDGLFPSLYREVIRRTPHEFKISCLEDIKVLFPPDSNPFYAGFGNRPTDEISYLKVGIPKGKIFTVNPKGEVAVNQRVNTKSYSSLHALVNEMFPLTSSEEQEDFNSWNFWRVPVPDIDI</sequence>
<evidence type="ECO:0000256" key="3">
    <source>
        <dbReference type="ARBA" id="ARBA00012638"/>
    </source>
</evidence>
<dbReference type="InterPro" id="IPR031703">
    <property type="entry name" value="Lipin_mid"/>
</dbReference>
<keyword evidence="4" id="KW-0378">Hydrolase</keyword>
<dbReference type="InterPro" id="IPR031315">
    <property type="entry name" value="LNS2/PITP"/>
</dbReference>
<dbReference type="EC" id="3.1.3.4" evidence="3"/>
<dbReference type="EMBL" id="LFYR01002027">
    <property type="protein sequence ID" value="KMZ57762.1"/>
    <property type="molecule type" value="Genomic_DNA"/>
</dbReference>
<comment type="similarity">
    <text evidence="2">Belongs to the lipin family.</text>
</comment>
<dbReference type="InterPro" id="IPR036412">
    <property type="entry name" value="HAD-like_sf"/>
</dbReference>
<organism evidence="7 8">
    <name type="scientific">Zostera marina</name>
    <name type="common">Eelgrass</name>
    <dbReference type="NCBI Taxonomy" id="29655"/>
    <lineage>
        <taxon>Eukaryota</taxon>
        <taxon>Viridiplantae</taxon>
        <taxon>Streptophyta</taxon>
        <taxon>Embryophyta</taxon>
        <taxon>Tracheophyta</taxon>
        <taxon>Spermatophyta</taxon>
        <taxon>Magnoliopsida</taxon>
        <taxon>Liliopsida</taxon>
        <taxon>Zosteraceae</taxon>
        <taxon>Zostera</taxon>
    </lineage>
</organism>
<proteinExistence type="inferred from homology"/>
<dbReference type="InterPro" id="IPR026058">
    <property type="entry name" value="LIPIN"/>
</dbReference>
<dbReference type="AlphaFoldDB" id="A0A0K9NNV9"/>
<accession>A0A0K9NNV9</accession>
<evidence type="ECO:0000256" key="1">
    <source>
        <dbReference type="ARBA" id="ARBA00001946"/>
    </source>
</evidence>
<dbReference type="PANTHER" id="PTHR12181:SF12">
    <property type="entry name" value="PHOSPHATIDATE PHOSPHATASE"/>
    <property type="match status" value="1"/>
</dbReference>
<dbReference type="OrthoDB" id="4567at2759"/>
<dbReference type="PANTHER" id="PTHR12181">
    <property type="entry name" value="LIPIN"/>
    <property type="match status" value="1"/>
</dbReference>
<name>A0A0K9NNV9_ZOSMR</name>
<evidence type="ECO:0000313" key="7">
    <source>
        <dbReference type="EMBL" id="KMZ57762.1"/>
    </source>
</evidence>
<feature type="compositionally biased region" description="Polar residues" evidence="5">
    <location>
        <begin position="100"/>
        <end position="120"/>
    </location>
</feature>
<dbReference type="SUPFAM" id="SSF56784">
    <property type="entry name" value="HAD-like"/>
    <property type="match status" value="1"/>
</dbReference>
<gene>
    <name evidence="7" type="ORF">ZOSMA_82G00780</name>
</gene>
<feature type="region of interest" description="Disordered" evidence="5">
    <location>
        <begin position="95"/>
        <end position="125"/>
    </location>
</feature>
<dbReference type="SMART" id="SM00775">
    <property type="entry name" value="LNS2"/>
    <property type="match status" value="1"/>
</dbReference>
<comment type="caution">
    <text evidence="7">The sequence shown here is derived from an EMBL/GenBank/DDBJ whole genome shotgun (WGS) entry which is preliminary data.</text>
</comment>
<dbReference type="STRING" id="29655.A0A0K9NNV9"/>
<comment type="cofactor">
    <cofactor evidence="1">
        <name>Mg(2+)</name>
        <dbReference type="ChEBI" id="CHEBI:18420"/>
    </cofactor>
</comment>
<dbReference type="InterPro" id="IPR013209">
    <property type="entry name" value="LNS2"/>
</dbReference>
<evidence type="ECO:0000256" key="5">
    <source>
        <dbReference type="SAM" id="MobiDB-lite"/>
    </source>
</evidence>
<dbReference type="Pfam" id="PF04571">
    <property type="entry name" value="Lipin_N"/>
    <property type="match status" value="1"/>
</dbReference>
<feature type="domain" description="LNS2/PITP" evidence="6">
    <location>
        <begin position="687"/>
        <end position="843"/>
    </location>
</feature>
<protein>
    <recommendedName>
        <fullName evidence="3">phosphatidate phosphatase</fullName>
        <ecNumber evidence="3">3.1.3.4</ecNumber>
    </recommendedName>
</protein>
<evidence type="ECO:0000256" key="4">
    <source>
        <dbReference type="ARBA" id="ARBA00022801"/>
    </source>
</evidence>
<dbReference type="GO" id="GO:0006629">
    <property type="term" value="P:lipid metabolic process"/>
    <property type="evidence" value="ECO:0000318"/>
    <property type="project" value="GO_Central"/>
</dbReference>
<evidence type="ECO:0000259" key="6">
    <source>
        <dbReference type="SMART" id="SM00775"/>
    </source>
</evidence>
<reference evidence="8" key="1">
    <citation type="journal article" date="2016" name="Nature">
        <title>The genome of the seagrass Zostera marina reveals angiosperm adaptation to the sea.</title>
        <authorList>
            <person name="Olsen J.L."/>
            <person name="Rouze P."/>
            <person name="Verhelst B."/>
            <person name="Lin Y.-C."/>
            <person name="Bayer T."/>
            <person name="Collen J."/>
            <person name="Dattolo E."/>
            <person name="De Paoli E."/>
            <person name="Dittami S."/>
            <person name="Maumus F."/>
            <person name="Michel G."/>
            <person name="Kersting A."/>
            <person name="Lauritano C."/>
            <person name="Lohaus R."/>
            <person name="Toepel M."/>
            <person name="Tonon T."/>
            <person name="Vanneste K."/>
            <person name="Amirebrahimi M."/>
            <person name="Brakel J."/>
            <person name="Bostroem C."/>
            <person name="Chovatia M."/>
            <person name="Grimwood J."/>
            <person name="Jenkins J.W."/>
            <person name="Jueterbock A."/>
            <person name="Mraz A."/>
            <person name="Stam W.T."/>
            <person name="Tice H."/>
            <person name="Bornberg-Bauer E."/>
            <person name="Green P.J."/>
            <person name="Pearson G.A."/>
            <person name="Procaccini G."/>
            <person name="Duarte C.M."/>
            <person name="Schmutz J."/>
            <person name="Reusch T.B.H."/>
            <person name="Van de Peer Y."/>
        </authorList>
    </citation>
    <scope>NUCLEOTIDE SEQUENCE [LARGE SCALE GENOMIC DNA]</scope>
    <source>
        <strain evidence="8">cv. Finnish</strain>
    </source>
</reference>
<dbReference type="OMA" id="IDQEKDM"/>
<keyword evidence="8" id="KW-1185">Reference proteome</keyword>
<dbReference type="Pfam" id="PF08235">
    <property type="entry name" value="LNS2"/>
    <property type="match status" value="1"/>
</dbReference>